<reference evidence="2" key="1">
    <citation type="submission" date="2015-04" db="UniProtKB">
        <authorList>
            <consortium name="EnsemblPlants"/>
        </authorList>
    </citation>
    <scope>IDENTIFICATION</scope>
</reference>
<organism evidence="2">
    <name type="scientific">Oryza glumipatula</name>
    <dbReference type="NCBI Taxonomy" id="40148"/>
    <lineage>
        <taxon>Eukaryota</taxon>
        <taxon>Viridiplantae</taxon>
        <taxon>Streptophyta</taxon>
        <taxon>Embryophyta</taxon>
        <taxon>Tracheophyta</taxon>
        <taxon>Spermatophyta</taxon>
        <taxon>Magnoliopsida</taxon>
        <taxon>Liliopsida</taxon>
        <taxon>Poales</taxon>
        <taxon>Poaceae</taxon>
        <taxon>BOP clade</taxon>
        <taxon>Oryzoideae</taxon>
        <taxon>Oryzeae</taxon>
        <taxon>Oryzinae</taxon>
        <taxon>Oryza</taxon>
    </lineage>
</organism>
<accession>A0A0D9Z770</accession>
<feature type="region of interest" description="Disordered" evidence="1">
    <location>
        <begin position="141"/>
        <end position="172"/>
    </location>
</feature>
<dbReference type="AlphaFoldDB" id="A0A0D9Z770"/>
<dbReference type="Gramene" id="OGLUM03G17500.2">
    <property type="protein sequence ID" value="OGLUM03G17500.2"/>
    <property type="gene ID" value="OGLUM03G17500"/>
</dbReference>
<keyword evidence="3" id="KW-1185">Reference proteome</keyword>
<evidence type="ECO:0000313" key="3">
    <source>
        <dbReference type="Proteomes" id="UP000026961"/>
    </source>
</evidence>
<proteinExistence type="predicted"/>
<protein>
    <submittedName>
        <fullName evidence="2">Uncharacterized protein</fullName>
    </submittedName>
</protein>
<dbReference type="Proteomes" id="UP000026961">
    <property type="component" value="Chromosome 3"/>
</dbReference>
<dbReference type="HOGENOM" id="CLU_1067014_0_0_1"/>
<reference evidence="2" key="2">
    <citation type="submission" date="2018-05" db="EMBL/GenBank/DDBJ databases">
        <title>OgluRS3 (Oryza glumaepatula Reference Sequence Version 3).</title>
        <authorList>
            <person name="Zhang J."/>
            <person name="Kudrna D."/>
            <person name="Lee S."/>
            <person name="Talag J."/>
            <person name="Welchert J."/>
            <person name="Wing R.A."/>
        </authorList>
    </citation>
    <scope>NUCLEOTIDE SEQUENCE [LARGE SCALE GENOMIC DNA]</scope>
</reference>
<sequence length="265" mass="29537">MNILNHHIKSYKPADGYYTLFIHPRGHVAQKISAVRSPAQARACHRSQSPSRSQQAEEKKIAIKPIDSPFSRLPHRLRRRRHSPFVSTSRAQLTALTIVASRRGHPRPPLLLPGRRHRLLTPARHPVSPSLRFSRIKNRCKPHFPTRATPESAIPIRRSLQPPPQESSPPASATIFSHQRLSALSPYLSETQCRFVVVELAVPQPPRGRGAGRSRSLLVDPPANTTTNHLVHGHLPASRGCCSSAPPHLSSWYCYALYNSISSLS</sequence>
<name>A0A0D9Z770_9ORYZ</name>
<dbReference type="EnsemblPlants" id="OGLUM03G17500.2">
    <property type="protein sequence ID" value="OGLUM03G17500.2"/>
    <property type="gene ID" value="OGLUM03G17500"/>
</dbReference>
<evidence type="ECO:0000313" key="2">
    <source>
        <dbReference type="EnsemblPlants" id="OGLUM03G17500.2"/>
    </source>
</evidence>
<evidence type="ECO:0000256" key="1">
    <source>
        <dbReference type="SAM" id="MobiDB-lite"/>
    </source>
</evidence>